<gene>
    <name evidence="1" type="ORF">BWZ43_24640</name>
</gene>
<proteinExistence type="predicted"/>
<keyword evidence="2" id="KW-1185">Reference proteome</keyword>
<dbReference type="AlphaFoldDB" id="A0A8E2I3M8"/>
<reference evidence="1 2" key="1">
    <citation type="submission" date="2017-01" db="EMBL/GenBank/DDBJ databases">
        <title>Draft genome sequence of Bacillus oleronius.</title>
        <authorList>
            <person name="Allam M."/>
        </authorList>
    </citation>
    <scope>NUCLEOTIDE SEQUENCE [LARGE SCALE GENOMIC DNA]</scope>
    <source>
        <strain evidence="1 2">DSM 9356</strain>
    </source>
</reference>
<organism evidence="1 2">
    <name type="scientific">Heyndrickxia oleronia</name>
    <dbReference type="NCBI Taxonomy" id="38875"/>
    <lineage>
        <taxon>Bacteria</taxon>
        <taxon>Bacillati</taxon>
        <taxon>Bacillota</taxon>
        <taxon>Bacilli</taxon>
        <taxon>Bacillales</taxon>
        <taxon>Bacillaceae</taxon>
        <taxon>Heyndrickxia</taxon>
    </lineage>
</organism>
<accession>A0A8E2I3M8</accession>
<sequence length="67" mass="8110">MALKSAIRDCRKKKPTDEIIPRNKRLREFYDKKREERKLLKVDVIACAHKLLHWIFDYKKIKGVSKI</sequence>
<evidence type="ECO:0000313" key="1">
    <source>
        <dbReference type="EMBL" id="OOP65739.1"/>
    </source>
</evidence>
<evidence type="ECO:0000313" key="2">
    <source>
        <dbReference type="Proteomes" id="UP000189761"/>
    </source>
</evidence>
<comment type="caution">
    <text evidence="1">The sequence shown here is derived from an EMBL/GenBank/DDBJ whole genome shotgun (WGS) entry which is preliminary data.</text>
</comment>
<dbReference type="Proteomes" id="UP000189761">
    <property type="component" value="Unassembled WGS sequence"/>
</dbReference>
<dbReference type="EMBL" id="MTLA01000469">
    <property type="protein sequence ID" value="OOP65739.1"/>
    <property type="molecule type" value="Genomic_DNA"/>
</dbReference>
<name>A0A8E2I3M8_9BACI</name>
<protein>
    <submittedName>
        <fullName evidence="1">Uncharacterized protein</fullName>
    </submittedName>
</protein>